<protein>
    <submittedName>
        <fullName evidence="1">Uncharacterized protein</fullName>
    </submittedName>
</protein>
<name>A0A514TUN5_9CAUD</name>
<dbReference type="EMBL" id="MN032614">
    <property type="protein sequence ID" value="QDJ96713.1"/>
    <property type="molecule type" value="Genomic_DNA"/>
</dbReference>
<evidence type="ECO:0000313" key="1">
    <source>
        <dbReference type="EMBL" id="QDJ96713.1"/>
    </source>
</evidence>
<sequence>MNTVNTEALKAAVNTSSILGQMDTEQNSFAQMVEVSKNEALLGENTNIAAAIAGVGLAVGLELISTNGNKLSAAVAGLTGGAVVYAAKDALRGYQSTGTAVVAGLVAYKLSAMAGRTVSSYFPQVNVVERVIEVPVQGNVE</sequence>
<organism evidence="1 2">
    <name type="scientific">Aeromonas phage PS1</name>
    <dbReference type="NCBI Taxonomy" id="2591406"/>
    <lineage>
        <taxon>Viruses</taxon>
        <taxon>Duplodnaviria</taxon>
        <taxon>Heunggongvirae</taxon>
        <taxon>Uroviricota</taxon>
        <taxon>Caudoviricetes</taxon>
        <taxon>Chimalliviridae</taxon>
        <taxon>Ferozepurvirus</taxon>
        <taxon>Ferozepurvirus PS1</taxon>
    </lineage>
</organism>
<evidence type="ECO:0000313" key="2">
    <source>
        <dbReference type="Proteomes" id="UP000317703"/>
    </source>
</evidence>
<dbReference type="Proteomes" id="UP000317703">
    <property type="component" value="Segment"/>
</dbReference>
<reference evidence="1" key="1">
    <citation type="submission" date="2019-06" db="EMBL/GenBank/DDBJ databases">
        <title>Complete genome sequence of Aeromonas hydrophila bacteriophage PS1.</title>
        <authorList>
            <person name="Rai S."/>
            <person name="Tyagi A."/>
            <person name="Kumar N."/>
            <person name="Singh N."/>
        </authorList>
    </citation>
    <scope>NUCLEOTIDE SEQUENCE [LARGE SCALE GENOMIC DNA]</scope>
</reference>
<proteinExistence type="predicted"/>
<accession>A0A514TUN5</accession>
<gene>
    <name evidence="1" type="ORF">PS1_0202</name>
</gene>
<keyword evidence="2" id="KW-1185">Reference proteome</keyword>